<evidence type="ECO:0000256" key="3">
    <source>
        <dbReference type="ARBA" id="ARBA00023015"/>
    </source>
</evidence>
<evidence type="ECO:0000256" key="2">
    <source>
        <dbReference type="ARBA" id="ARBA00023012"/>
    </source>
</evidence>
<reference evidence="8" key="1">
    <citation type="submission" date="2024-07" db="EMBL/GenBank/DDBJ databases">
        <authorList>
            <person name="Kim Y.J."/>
            <person name="Jeong J.Y."/>
        </authorList>
    </citation>
    <scope>NUCLEOTIDE SEQUENCE</scope>
    <source>
        <strain evidence="8">GIHE-MW2</strain>
    </source>
</reference>
<keyword evidence="1 6" id="KW-0597">Phosphoprotein</keyword>
<feature type="modified residue" description="4-aspartylphosphate" evidence="6">
    <location>
        <position position="43"/>
    </location>
</feature>
<evidence type="ECO:0000313" key="8">
    <source>
        <dbReference type="EMBL" id="XCM35631.1"/>
    </source>
</evidence>
<dbReference type="PANTHER" id="PTHR48111">
    <property type="entry name" value="REGULATOR OF RPOS"/>
    <property type="match status" value="1"/>
</dbReference>
<dbReference type="RefSeq" id="WP_354634944.1">
    <property type="nucleotide sequence ID" value="NZ_CP159837.1"/>
</dbReference>
<dbReference type="GO" id="GO:0005829">
    <property type="term" value="C:cytosol"/>
    <property type="evidence" value="ECO:0007669"/>
    <property type="project" value="TreeGrafter"/>
</dbReference>
<dbReference type="PROSITE" id="PS50110">
    <property type="entry name" value="RESPONSE_REGULATORY"/>
    <property type="match status" value="1"/>
</dbReference>
<dbReference type="PANTHER" id="PTHR48111:SF1">
    <property type="entry name" value="TWO-COMPONENT RESPONSE REGULATOR ORR33"/>
    <property type="match status" value="1"/>
</dbReference>
<keyword evidence="3" id="KW-0805">Transcription regulation</keyword>
<name>A0AAU8J929_9CYAN</name>
<organism evidence="8">
    <name type="scientific">Planktothricoides raciborskii GIHE-MW2</name>
    <dbReference type="NCBI Taxonomy" id="2792601"/>
    <lineage>
        <taxon>Bacteria</taxon>
        <taxon>Bacillati</taxon>
        <taxon>Cyanobacteriota</taxon>
        <taxon>Cyanophyceae</taxon>
        <taxon>Oscillatoriophycideae</taxon>
        <taxon>Oscillatoriales</taxon>
        <taxon>Oscillatoriaceae</taxon>
        <taxon>Planktothricoides</taxon>
    </lineage>
</organism>
<evidence type="ECO:0000259" key="7">
    <source>
        <dbReference type="PROSITE" id="PS50110"/>
    </source>
</evidence>
<evidence type="ECO:0000256" key="5">
    <source>
        <dbReference type="ARBA" id="ARBA00023163"/>
    </source>
</evidence>
<dbReference type="GO" id="GO:0000976">
    <property type="term" value="F:transcription cis-regulatory region binding"/>
    <property type="evidence" value="ECO:0007669"/>
    <property type="project" value="TreeGrafter"/>
</dbReference>
<keyword evidence="4" id="KW-0238">DNA-binding</keyword>
<dbReference type="InterPro" id="IPR001789">
    <property type="entry name" value="Sig_transdc_resp-reg_receiver"/>
</dbReference>
<dbReference type="EMBL" id="CP159837">
    <property type="protein sequence ID" value="XCM35631.1"/>
    <property type="molecule type" value="Genomic_DNA"/>
</dbReference>
<keyword evidence="2" id="KW-0902">Two-component regulatory system</keyword>
<evidence type="ECO:0000256" key="4">
    <source>
        <dbReference type="ARBA" id="ARBA00023125"/>
    </source>
</evidence>
<gene>
    <name evidence="8" type="ORF">ABWT76_004324</name>
</gene>
<dbReference type="GO" id="GO:0000156">
    <property type="term" value="F:phosphorelay response regulator activity"/>
    <property type="evidence" value="ECO:0007669"/>
    <property type="project" value="TreeGrafter"/>
</dbReference>
<dbReference type="SUPFAM" id="SSF52172">
    <property type="entry name" value="CheY-like"/>
    <property type="match status" value="1"/>
</dbReference>
<sequence length="130" mass="14883">MISIQQYLTKLLSKHGYKVRSFSNGKMALNSIRHNPTDIILLDIKIPDMNGYEVCKALKADEVTSEIPIIFLSALDEPIDKVKAFNLGCSDYITKPFEPEEILARIKTQLTIQEQKKQLKEEIEHHKKTA</sequence>
<dbReference type="GO" id="GO:0006355">
    <property type="term" value="P:regulation of DNA-templated transcription"/>
    <property type="evidence" value="ECO:0007669"/>
    <property type="project" value="TreeGrafter"/>
</dbReference>
<dbReference type="AlphaFoldDB" id="A0AAU8J929"/>
<dbReference type="InterPro" id="IPR039420">
    <property type="entry name" value="WalR-like"/>
</dbReference>
<keyword evidence="5" id="KW-0804">Transcription</keyword>
<feature type="domain" description="Response regulatory" evidence="7">
    <location>
        <begin position="1"/>
        <end position="110"/>
    </location>
</feature>
<dbReference type="Pfam" id="PF00072">
    <property type="entry name" value="Response_reg"/>
    <property type="match status" value="1"/>
</dbReference>
<accession>A0AAU8J929</accession>
<protein>
    <submittedName>
        <fullName evidence="8">Response regulator</fullName>
    </submittedName>
</protein>
<dbReference type="Gene3D" id="3.40.50.2300">
    <property type="match status" value="1"/>
</dbReference>
<proteinExistence type="predicted"/>
<dbReference type="InterPro" id="IPR011006">
    <property type="entry name" value="CheY-like_superfamily"/>
</dbReference>
<evidence type="ECO:0000256" key="6">
    <source>
        <dbReference type="PROSITE-ProRule" id="PRU00169"/>
    </source>
</evidence>
<dbReference type="GO" id="GO:0032993">
    <property type="term" value="C:protein-DNA complex"/>
    <property type="evidence" value="ECO:0007669"/>
    <property type="project" value="TreeGrafter"/>
</dbReference>
<evidence type="ECO:0000256" key="1">
    <source>
        <dbReference type="ARBA" id="ARBA00022553"/>
    </source>
</evidence>
<dbReference type="SMART" id="SM00448">
    <property type="entry name" value="REC"/>
    <property type="match status" value="1"/>
</dbReference>